<proteinExistence type="predicted"/>
<feature type="compositionally biased region" description="Basic and acidic residues" evidence="1">
    <location>
        <begin position="912"/>
        <end position="929"/>
    </location>
</feature>
<gene>
    <name evidence="2" type="ORF">Y1Q_0019894</name>
</gene>
<protein>
    <submittedName>
        <fullName evidence="2">Uncharacterized protein</fullName>
    </submittedName>
</protein>
<reference evidence="2 3" key="1">
    <citation type="journal article" date="2012" name="Genome Biol.">
        <title>Sequencing three crocodilian genomes to illuminate the evolution of archosaurs and amniotes.</title>
        <authorList>
            <person name="St John J.A."/>
            <person name="Braun E.L."/>
            <person name="Isberg S.R."/>
            <person name="Miles L.G."/>
            <person name="Chong A.Y."/>
            <person name="Gongora J."/>
            <person name="Dalzell P."/>
            <person name="Moran C."/>
            <person name="Bed'hom B."/>
            <person name="Abzhanov A."/>
            <person name="Burgess S.C."/>
            <person name="Cooksey A.M."/>
            <person name="Castoe T.A."/>
            <person name="Crawford N.G."/>
            <person name="Densmore L.D."/>
            <person name="Drew J.C."/>
            <person name="Edwards S.V."/>
            <person name="Faircloth B.C."/>
            <person name="Fujita M.K."/>
            <person name="Greenwold M.J."/>
            <person name="Hoffmann F.G."/>
            <person name="Howard J.M."/>
            <person name="Iguchi T."/>
            <person name="Janes D.E."/>
            <person name="Khan S.Y."/>
            <person name="Kohno S."/>
            <person name="de Koning A.J."/>
            <person name="Lance S.L."/>
            <person name="McCarthy F.M."/>
            <person name="McCormack J.E."/>
            <person name="Merchant M.E."/>
            <person name="Peterson D.G."/>
            <person name="Pollock D.D."/>
            <person name="Pourmand N."/>
            <person name="Raney B.J."/>
            <person name="Roessler K.A."/>
            <person name="Sanford J.R."/>
            <person name="Sawyer R.H."/>
            <person name="Schmidt C.J."/>
            <person name="Triplett E.W."/>
            <person name="Tuberville T.D."/>
            <person name="Venegas-Anaya M."/>
            <person name="Howard J.T."/>
            <person name="Jarvis E.D."/>
            <person name="Guillette L.J.Jr."/>
            <person name="Glenn T.C."/>
            <person name="Green R.E."/>
            <person name="Ray D.A."/>
        </authorList>
    </citation>
    <scope>NUCLEOTIDE SEQUENCE [LARGE SCALE GENOMIC DNA]</scope>
    <source>
        <strain evidence="2">KSC_2009_1</strain>
    </source>
</reference>
<comment type="caution">
    <text evidence="2">The sequence shown here is derived from an EMBL/GenBank/DDBJ whole genome shotgun (WGS) entry which is preliminary data.</text>
</comment>
<feature type="region of interest" description="Disordered" evidence="1">
    <location>
        <begin position="666"/>
        <end position="851"/>
    </location>
</feature>
<feature type="region of interest" description="Disordered" evidence="1">
    <location>
        <begin position="316"/>
        <end position="371"/>
    </location>
</feature>
<accession>A0A151NM87</accession>
<feature type="region of interest" description="Disordered" evidence="1">
    <location>
        <begin position="35"/>
        <end position="113"/>
    </location>
</feature>
<dbReference type="EMBL" id="AKHW03002552">
    <property type="protein sequence ID" value="KYO37942.1"/>
    <property type="molecule type" value="Genomic_DNA"/>
</dbReference>
<feature type="compositionally biased region" description="Basic and acidic residues" evidence="1">
    <location>
        <begin position="714"/>
        <end position="731"/>
    </location>
</feature>
<feature type="compositionally biased region" description="Basic and acidic residues" evidence="1">
    <location>
        <begin position="333"/>
        <end position="347"/>
    </location>
</feature>
<evidence type="ECO:0000256" key="1">
    <source>
        <dbReference type="SAM" id="MobiDB-lite"/>
    </source>
</evidence>
<feature type="region of interest" description="Disordered" evidence="1">
    <location>
        <begin position="580"/>
        <end position="612"/>
    </location>
</feature>
<feature type="region of interest" description="Disordered" evidence="1">
    <location>
        <begin position="911"/>
        <end position="1069"/>
    </location>
</feature>
<feature type="region of interest" description="Disordered" evidence="1">
    <location>
        <begin position="437"/>
        <end position="550"/>
    </location>
</feature>
<dbReference type="AlphaFoldDB" id="A0A151NM87"/>
<evidence type="ECO:0000313" key="3">
    <source>
        <dbReference type="Proteomes" id="UP000050525"/>
    </source>
</evidence>
<feature type="compositionally biased region" description="Polar residues" evidence="1">
    <location>
        <begin position="674"/>
        <end position="697"/>
    </location>
</feature>
<organism evidence="2 3">
    <name type="scientific">Alligator mississippiensis</name>
    <name type="common">American alligator</name>
    <dbReference type="NCBI Taxonomy" id="8496"/>
    <lineage>
        <taxon>Eukaryota</taxon>
        <taxon>Metazoa</taxon>
        <taxon>Chordata</taxon>
        <taxon>Craniata</taxon>
        <taxon>Vertebrata</taxon>
        <taxon>Euteleostomi</taxon>
        <taxon>Archelosauria</taxon>
        <taxon>Archosauria</taxon>
        <taxon>Crocodylia</taxon>
        <taxon>Alligatoridae</taxon>
        <taxon>Alligatorinae</taxon>
        <taxon>Alligator</taxon>
    </lineage>
</organism>
<feature type="compositionally biased region" description="Basic and acidic residues" evidence="1">
    <location>
        <begin position="56"/>
        <end position="84"/>
    </location>
</feature>
<feature type="compositionally biased region" description="Basic and acidic residues" evidence="1">
    <location>
        <begin position="1030"/>
        <end position="1043"/>
    </location>
</feature>
<name>A0A151NM87_ALLMI</name>
<feature type="compositionally biased region" description="Basic and acidic residues" evidence="1">
    <location>
        <begin position="940"/>
        <end position="954"/>
    </location>
</feature>
<feature type="region of interest" description="Disordered" evidence="1">
    <location>
        <begin position="267"/>
        <end position="296"/>
    </location>
</feature>
<feature type="compositionally biased region" description="Basic and acidic residues" evidence="1">
    <location>
        <begin position="753"/>
        <end position="770"/>
    </location>
</feature>
<dbReference type="eggNOG" id="ENOG502R2J7">
    <property type="taxonomic scope" value="Eukaryota"/>
</dbReference>
<sequence>MSLRARALPRDARPAKRGGIWRRLSWLFSRSESSLKDLQGQEDSTDGPVCAGTCQDGREKDRRKQKGSKESRALARTDKQDKRVAGGRRSLEPPVPGRPPKKSSKAHALSYSESDLRRNGLRRRFGSLPWGRRRSSQLELSGPGAGGQAWPFGRLARPAVGSDVDMAGRLELCSRGREQEAAARPVDAGVSELARHSPVDFSSSWDFLLFDDEDSSGADSDFNSSISLASSARPEMLPVVQEQPSHPSASVEEQAESIFQGRAGMGAETHALPGPAGDQTEHPAEPTGATLEAETCPAKEPPQICYKILITLAEAGGTSRAEHPPGRSRRPCRSGEGEKTRTDRPREASAGLDPSQHCTDKVAGGFPAPHAKADPGVVSATFSWKKALPDQPTPQAAPRFHKIALASRSMEGVARPRARGESPSRVSQLLAAWEKGLAGQKSADSPAPARVDGRKPPTIARPPDSAAHGPVFSQIYSPVQKQKRPVADSPAVPRFQRDGDVPGTHAVIVPLGSPRETPLQGPVSPASPLEAPQDAPVPTAVPGSQSQRQVLSTAFQSERRIALPKARMVTVLRSGRRGVVPGLGSPQVSEPQQGRPHVPGPATSISLTGPQREGQWPCANGLGDARPSWEGLVTVATDAVAGLQRDNGVMRPGSAHVRETWTDGVVHGGITGAETGSDSISSRVETGSDSSNGNDSIFTLVEKGNDSSNSTSTRVEKSSDRVSTRMEKDSDGSNSIFTQVEMGNDSSDSTSTRVEKSSDRVSTRVEKGDDGSDSISTWVEMGSNGIFTRVEKDSDSSDSISTQVEKSRDSSDSIFTQVEKGSDGSDRVSTWVEKGSDSISTKVEKGNDSSDSIFTCVEKGSNSSDSIFTCVEKGSDGSNRVSTRVEKGSNSIFTWVEKGSESSDSIFTCVEKGSDGSDRVSTRVEKGSDSSDSIFTCVEKGSDGSDRVSTRVEKGSNSIFTRVEKGSDSVLDPAGSGSMGLAEGCRAPDAEGAPLTAPQRAAGSVESQAPALFAGTEGCLRAQEPASHTEATEQGERLEEGRRGMTPSPGAFCPSQATESPSEVADEDPELAVDMELFVDTLRNMEPSEIRKPLKKPSTSSGQ</sequence>
<keyword evidence="3" id="KW-1185">Reference proteome</keyword>
<evidence type="ECO:0000313" key="2">
    <source>
        <dbReference type="EMBL" id="KYO37942.1"/>
    </source>
</evidence>
<feature type="region of interest" description="Disordered" evidence="1">
    <location>
        <begin position="1083"/>
        <end position="1103"/>
    </location>
</feature>
<dbReference type="Proteomes" id="UP000050525">
    <property type="component" value="Unassembled WGS sequence"/>
</dbReference>